<dbReference type="Gene3D" id="2.40.37.10">
    <property type="entry name" value="Lyase, Ornithine Decarboxylase, Chain A, domain 1"/>
    <property type="match status" value="1"/>
</dbReference>
<dbReference type="HAMAP" id="MF_01201">
    <property type="entry name" value="Ala_racemase"/>
    <property type="match status" value="1"/>
</dbReference>
<evidence type="ECO:0000256" key="6">
    <source>
        <dbReference type="PIRSR" id="PIRSR600821-52"/>
    </source>
</evidence>
<protein>
    <recommendedName>
        <fullName evidence="4">Alanine racemase</fullName>
        <ecNumber evidence="4">5.1.1.1</ecNumber>
    </recommendedName>
</protein>
<dbReference type="InterPro" id="IPR009006">
    <property type="entry name" value="Ala_racemase/Decarboxylase_C"/>
</dbReference>
<evidence type="ECO:0000313" key="9">
    <source>
        <dbReference type="Proteomes" id="UP000886800"/>
    </source>
</evidence>
<keyword evidence="3 4" id="KW-0413">Isomerase</keyword>
<reference evidence="8" key="1">
    <citation type="journal article" date="2021" name="PeerJ">
        <title>Extensive microbial diversity within the chicken gut microbiome revealed by metagenomics and culture.</title>
        <authorList>
            <person name="Gilroy R."/>
            <person name="Ravi A."/>
            <person name="Getino M."/>
            <person name="Pursley I."/>
            <person name="Horton D.L."/>
            <person name="Alikhan N.F."/>
            <person name="Baker D."/>
            <person name="Gharbi K."/>
            <person name="Hall N."/>
            <person name="Watson M."/>
            <person name="Adriaenssens E.M."/>
            <person name="Foster-Nyarko E."/>
            <person name="Jarju S."/>
            <person name="Secka A."/>
            <person name="Antonio M."/>
            <person name="Oren A."/>
            <person name="Chaudhuri R.R."/>
            <person name="La Ragione R."/>
            <person name="Hildebrand F."/>
            <person name="Pallen M.J."/>
        </authorList>
    </citation>
    <scope>NUCLEOTIDE SEQUENCE</scope>
    <source>
        <strain evidence="8">CHK188-5543</strain>
    </source>
</reference>
<comment type="cofactor">
    <cofactor evidence="1 4 5">
        <name>pyridoxal 5'-phosphate</name>
        <dbReference type="ChEBI" id="CHEBI:597326"/>
    </cofactor>
</comment>
<dbReference type="InterPro" id="IPR011079">
    <property type="entry name" value="Ala_racemase_C"/>
</dbReference>
<sequence>MDYGKNRTWLEVDLAVLRENYRKIQQRVSPAVGVMAVVKADAYGLGAVKATQALAAAGCRQFGTAYLEEAMELRENGIQAPILVLGPVPLHQVEVAVEHRLTLQVSSLAMAAAFDQVAARMGRTLGVQIAADVGMARFGLPLEGRVEAAAEEASAICRLPHLKVEGYYTHLQVLGTTPEGQEFDRHQFGLFREFTDRLYAAGFRATRHCACSAMLLLHPQSYLDQVRVSALLFGLQNPLGQPFQLPEVVSLRSRVVHLKQVPQGSPVGYGPHYTQRDTRLAIIPIGFGDGLHRSVSHKAPVLIRGQRATVFGKLCMDFCMVDVTNIPAEIGDEVTLIGKSGGQSVSIFEYAALYGGTACEVTTSLGKRINRIYLHEQD</sequence>
<dbReference type="SUPFAM" id="SSF50621">
    <property type="entry name" value="Alanine racemase C-terminal domain-like"/>
    <property type="match status" value="1"/>
</dbReference>
<dbReference type="GO" id="GO:0008784">
    <property type="term" value="F:alanine racemase activity"/>
    <property type="evidence" value="ECO:0007669"/>
    <property type="project" value="UniProtKB-UniRule"/>
</dbReference>
<dbReference type="Gene3D" id="3.20.20.10">
    <property type="entry name" value="Alanine racemase"/>
    <property type="match status" value="1"/>
</dbReference>
<proteinExistence type="inferred from homology"/>
<feature type="modified residue" description="N6-(pyridoxal phosphate)lysine" evidence="4 5">
    <location>
        <position position="39"/>
    </location>
</feature>
<name>A0A9D1WS41_9FIRM</name>
<comment type="similarity">
    <text evidence="4">Belongs to the alanine racemase family.</text>
</comment>
<dbReference type="GO" id="GO:0030170">
    <property type="term" value="F:pyridoxal phosphate binding"/>
    <property type="evidence" value="ECO:0007669"/>
    <property type="project" value="UniProtKB-UniRule"/>
</dbReference>
<dbReference type="InterPro" id="IPR001608">
    <property type="entry name" value="Ala_racemase_N"/>
</dbReference>
<dbReference type="Pfam" id="PF00842">
    <property type="entry name" value="Ala_racemase_C"/>
    <property type="match status" value="1"/>
</dbReference>
<evidence type="ECO:0000256" key="1">
    <source>
        <dbReference type="ARBA" id="ARBA00001933"/>
    </source>
</evidence>
<feature type="active site" description="Proton acceptor; specific for L-alanine" evidence="4">
    <location>
        <position position="269"/>
    </location>
</feature>
<evidence type="ECO:0000259" key="7">
    <source>
        <dbReference type="SMART" id="SM01005"/>
    </source>
</evidence>
<dbReference type="CDD" id="cd00430">
    <property type="entry name" value="PLPDE_III_AR"/>
    <property type="match status" value="1"/>
</dbReference>
<reference evidence="8" key="2">
    <citation type="submission" date="2021-04" db="EMBL/GenBank/DDBJ databases">
        <authorList>
            <person name="Gilroy R."/>
        </authorList>
    </citation>
    <scope>NUCLEOTIDE SEQUENCE</scope>
    <source>
        <strain evidence="8">CHK188-5543</strain>
    </source>
</reference>
<dbReference type="PANTHER" id="PTHR30511:SF0">
    <property type="entry name" value="ALANINE RACEMASE, CATABOLIC-RELATED"/>
    <property type="match status" value="1"/>
</dbReference>
<comment type="catalytic activity">
    <reaction evidence="4">
        <text>L-alanine = D-alanine</text>
        <dbReference type="Rhea" id="RHEA:20249"/>
        <dbReference type="ChEBI" id="CHEBI:57416"/>
        <dbReference type="ChEBI" id="CHEBI:57972"/>
        <dbReference type="EC" id="5.1.1.1"/>
    </reaction>
</comment>
<accession>A0A9D1WS41</accession>
<dbReference type="GO" id="GO:0009252">
    <property type="term" value="P:peptidoglycan biosynthetic process"/>
    <property type="evidence" value="ECO:0007669"/>
    <property type="project" value="TreeGrafter"/>
</dbReference>
<evidence type="ECO:0000256" key="4">
    <source>
        <dbReference type="HAMAP-Rule" id="MF_01201"/>
    </source>
</evidence>
<dbReference type="SUPFAM" id="SSF51419">
    <property type="entry name" value="PLP-binding barrel"/>
    <property type="match status" value="1"/>
</dbReference>
<dbReference type="InterPro" id="IPR000821">
    <property type="entry name" value="Ala_racemase"/>
</dbReference>
<evidence type="ECO:0000256" key="5">
    <source>
        <dbReference type="PIRSR" id="PIRSR600821-50"/>
    </source>
</evidence>
<evidence type="ECO:0000256" key="3">
    <source>
        <dbReference type="ARBA" id="ARBA00023235"/>
    </source>
</evidence>
<dbReference type="PROSITE" id="PS00395">
    <property type="entry name" value="ALANINE_RACEMASE"/>
    <property type="match status" value="1"/>
</dbReference>
<dbReference type="EC" id="5.1.1.1" evidence="4"/>
<feature type="active site" description="Proton acceptor; specific for D-alanine" evidence="4">
    <location>
        <position position="39"/>
    </location>
</feature>
<comment type="pathway">
    <text evidence="4">Amino-acid biosynthesis; D-alanine biosynthesis; D-alanine from L-alanine: step 1/1.</text>
</comment>
<feature type="binding site" evidence="4 6">
    <location>
        <position position="316"/>
    </location>
    <ligand>
        <name>substrate</name>
    </ligand>
</feature>
<dbReference type="Pfam" id="PF01168">
    <property type="entry name" value="Ala_racemase_N"/>
    <property type="match status" value="1"/>
</dbReference>
<dbReference type="PRINTS" id="PR00992">
    <property type="entry name" value="ALARACEMASE"/>
</dbReference>
<evidence type="ECO:0000313" key="8">
    <source>
        <dbReference type="EMBL" id="HIX66173.1"/>
    </source>
</evidence>
<dbReference type="GO" id="GO:0030632">
    <property type="term" value="P:D-alanine biosynthetic process"/>
    <property type="evidence" value="ECO:0007669"/>
    <property type="project" value="UniProtKB-UniRule"/>
</dbReference>
<keyword evidence="2 4" id="KW-0663">Pyridoxal phosphate</keyword>
<feature type="domain" description="Alanine racemase C-terminal" evidence="7">
    <location>
        <begin position="248"/>
        <end position="374"/>
    </location>
</feature>
<evidence type="ECO:0000256" key="2">
    <source>
        <dbReference type="ARBA" id="ARBA00022898"/>
    </source>
</evidence>
<dbReference type="EMBL" id="DXES01000172">
    <property type="protein sequence ID" value="HIX66173.1"/>
    <property type="molecule type" value="Genomic_DNA"/>
</dbReference>
<dbReference type="InterPro" id="IPR020622">
    <property type="entry name" value="Ala_racemase_pyridoxalP-BS"/>
</dbReference>
<dbReference type="SMART" id="SM01005">
    <property type="entry name" value="Ala_racemase_C"/>
    <property type="match status" value="1"/>
</dbReference>
<feature type="binding site" evidence="4 6">
    <location>
        <position position="137"/>
    </location>
    <ligand>
        <name>substrate</name>
    </ligand>
</feature>
<dbReference type="FunFam" id="3.20.20.10:FF:000002">
    <property type="entry name" value="Alanine racemase"/>
    <property type="match status" value="1"/>
</dbReference>
<dbReference type="AlphaFoldDB" id="A0A9D1WS41"/>
<organism evidence="8 9">
    <name type="scientific">Candidatus Anaerotruncus excrementipullorum</name>
    <dbReference type="NCBI Taxonomy" id="2838465"/>
    <lineage>
        <taxon>Bacteria</taxon>
        <taxon>Bacillati</taxon>
        <taxon>Bacillota</taxon>
        <taxon>Clostridia</taxon>
        <taxon>Eubacteriales</taxon>
        <taxon>Oscillospiraceae</taxon>
        <taxon>Anaerotruncus</taxon>
    </lineage>
</organism>
<gene>
    <name evidence="8" type="primary">alr</name>
    <name evidence="8" type="ORF">H9736_07990</name>
</gene>
<dbReference type="PANTHER" id="PTHR30511">
    <property type="entry name" value="ALANINE RACEMASE"/>
    <property type="match status" value="1"/>
</dbReference>
<comment type="function">
    <text evidence="4">Catalyzes the interconversion of L-alanine and D-alanine. May also act on other amino acids.</text>
</comment>
<dbReference type="NCBIfam" id="TIGR00492">
    <property type="entry name" value="alr"/>
    <property type="match status" value="1"/>
</dbReference>
<dbReference type="InterPro" id="IPR029066">
    <property type="entry name" value="PLP-binding_barrel"/>
</dbReference>
<comment type="caution">
    <text evidence="8">The sequence shown here is derived from an EMBL/GenBank/DDBJ whole genome shotgun (WGS) entry which is preliminary data.</text>
</comment>
<dbReference type="GO" id="GO:0005829">
    <property type="term" value="C:cytosol"/>
    <property type="evidence" value="ECO:0007669"/>
    <property type="project" value="TreeGrafter"/>
</dbReference>
<dbReference type="Proteomes" id="UP000886800">
    <property type="component" value="Unassembled WGS sequence"/>
</dbReference>